<dbReference type="Proteomes" id="UP001141552">
    <property type="component" value="Unassembled WGS sequence"/>
</dbReference>
<sequence>MATTSTPPSFPSTTVDNTSASISSSTSVFTTIPHDILRAHILTRLDGLSLVSTACTSNELHSLSSQEDLWANICHSTWPSTSTPRLRHVISNFPSGPRSFFSHSFPLLLLSAAAAASPPMNRDRPPSELISAVDIFYRGDLIFSKVVETETASGWFRCSPFRIDMLEPKDTCHTPIPHPESIDMCQRLGEDLTLSWILVDPDWARAMNVSGQRPVSVQRHWLSGEVHAQFSVVLAGGSRSGRGRRRGEWVQCGIVVTCGGGVEGGGMHVRGVTLQVEDLDGAYLNGKEALGILDGAFEGRKGISGRRVREGKRRYEEFLEMKRERKERELKLEGTLDMLCVGFGVLLFATLGLYYLLCR</sequence>
<evidence type="ECO:0000313" key="4">
    <source>
        <dbReference type="Proteomes" id="UP001141552"/>
    </source>
</evidence>
<evidence type="ECO:0000256" key="2">
    <source>
        <dbReference type="SAM" id="Phobius"/>
    </source>
</evidence>
<keyword evidence="2" id="KW-1133">Transmembrane helix</keyword>
<proteinExistence type="predicted"/>
<dbReference type="AlphaFoldDB" id="A0A9Q0GJY2"/>
<dbReference type="Gene3D" id="1.20.1280.50">
    <property type="match status" value="1"/>
</dbReference>
<dbReference type="InterPro" id="IPR045283">
    <property type="entry name" value="AT3G44326-like"/>
</dbReference>
<dbReference type="PANTHER" id="PTHR33736:SF13">
    <property type="entry name" value="OS11G0155100 PROTEIN"/>
    <property type="match status" value="1"/>
</dbReference>
<dbReference type="EMBL" id="JAKUCV010000526">
    <property type="protein sequence ID" value="KAJ4849681.1"/>
    <property type="molecule type" value="Genomic_DNA"/>
</dbReference>
<reference evidence="3" key="2">
    <citation type="journal article" date="2023" name="Plants (Basel)">
        <title>Annotation of the Turnera subulata (Passifloraceae) Draft Genome Reveals the S-Locus Evolved after the Divergence of Turneroideae from Passifloroideae in a Stepwise Manner.</title>
        <authorList>
            <person name="Henning P.M."/>
            <person name="Roalson E.H."/>
            <person name="Mir W."/>
            <person name="McCubbin A.G."/>
            <person name="Shore J.S."/>
        </authorList>
    </citation>
    <scope>NUCLEOTIDE SEQUENCE</scope>
    <source>
        <strain evidence="3">F60SS</strain>
    </source>
</reference>
<name>A0A9Q0GJY2_9ROSI</name>
<accession>A0A9Q0GJY2</accession>
<evidence type="ECO:0000256" key="1">
    <source>
        <dbReference type="SAM" id="MobiDB-lite"/>
    </source>
</evidence>
<keyword evidence="4" id="KW-1185">Reference proteome</keyword>
<dbReference type="OrthoDB" id="671172at2759"/>
<reference evidence="3" key="1">
    <citation type="submission" date="2022-02" db="EMBL/GenBank/DDBJ databases">
        <authorList>
            <person name="Henning P.M."/>
            <person name="McCubbin A.G."/>
            <person name="Shore J.S."/>
        </authorList>
    </citation>
    <scope>NUCLEOTIDE SEQUENCE</scope>
    <source>
        <strain evidence="3">F60SS</strain>
        <tissue evidence="3">Leaves</tissue>
    </source>
</reference>
<organism evidence="3 4">
    <name type="scientific">Turnera subulata</name>
    <dbReference type="NCBI Taxonomy" id="218843"/>
    <lineage>
        <taxon>Eukaryota</taxon>
        <taxon>Viridiplantae</taxon>
        <taxon>Streptophyta</taxon>
        <taxon>Embryophyta</taxon>
        <taxon>Tracheophyta</taxon>
        <taxon>Spermatophyta</taxon>
        <taxon>Magnoliopsida</taxon>
        <taxon>eudicotyledons</taxon>
        <taxon>Gunneridae</taxon>
        <taxon>Pentapetalae</taxon>
        <taxon>rosids</taxon>
        <taxon>fabids</taxon>
        <taxon>Malpighiales</taxon>
        <taxon>Passifloraceae</taxon>
        <taxon>Turnera</taxon>
    </lineage>
</organism>
<dbReference type="InterPro" id="IPR036047">
    <property type="entry name" value="F-box-like_dom_sf"/>
</dbReference>
<comment type="caution">
    <text evidence="3">The sequence shown here is derived from an EMBL/GenBank/DDBJ whole genome shotgun (WGS) entry which is preliminary data.</text>
</comment>
<feature type="region of interest" description="Disordered" evidence="1">
    <location>
        <begin position="1"/>
        <end position="20"/>
    </location>
</feature>
<dbReference type="PANTHER" id="PTHR33736">
    <property type="entry name" value="F-BOX PROTEIN-RELATED"/>
    <property type="match status" value="1"/>
</dbReference>
<feature type="transmembrane region" description="Helical" evidence="2">
    <location>
        <begin position="335"/>
        <end position="357"/>
    </location>
</feature>
<dbReference type="SUPFAM" id="SSF81383">
    <property type="entry name" value="F-box domain"/>
    <property type="match status" value="1"/>
</dbReference>
<evidence type="ECO:0000313" key="3">
    <source>
        <dbReference type="EMBL" id="KAJ4849681.1"/>
    </source>
</evidence>
<keyword evidence="2" id="KW-0812">Transmembrane</keyword>
<gene>
    <name evidence="3" type="ORF">Tsubulata_044288</name>
</gene>
<keyword evidence="2" id="KW-0472">Membrane</keyword>
<evidence type="ECO:0008006" key="5">
    <source>
        <dbReference type="Google" id="ProtNLM"/>
    </source>
</evidence>
<protein>
    <recommendedName>
        <fullName evidence="5">F-box domain-containing protein</fullName>
    </recommendedName>
</protein>